<feature type="chain" id="PRO_5042201060" evidence="1">
    <location>
        <begin position="22"/>
        <end position="224"/>
    </location>
</feature>
<dbReference type="AlphaFoldDB" id="A0AAE1BQK9"/>
<proteinExistence type="predicted"/>
<evidence type="ECO:0000313" key="2">
    <source>
        <dbReference type="EMBL" id="KAK3855096.1"/>
    </source>
</evidence>
<reference evidence="2" key="1">
    <citation type="submission" date="2023-10" db="EMBL/GenBank/DDBJ databases">
        <title>Genome assemblies of two species of porcelain crab, Petrolisthes cinctipes and Petrolisthes manimaculis (Anomura: Porcellanidae).</title>
        <authorList>
            <person name="Angst P."/>
        </authorList>
    </citation>
    <scope>NUCLEOTIDE SEQUENCE</scope>
    <source>
        <strain evidence="2">PB745_01</strain>
        <tissue evidence="2">Gill</tissue>
    </source>
</reference>
<name>A0AAE1BQK9_PETCI</name>
<keyword evidence="1" id="KW-0732">Signal</keyword>
<evidence type="ECO:0000313" key="3">
    <source>
        <dbReference type="Proteomes" id="UP001286313"/>
    </source>
</evidence>
<keyword evidence="3" id="KW-1185">Reference proteome</keyword>
<feature type="signal peptide" evidence="1">
    <location>
        <begin position="1"/>
        <end position="21"/>
    </location>
</feature>
<accession>A0AAE1BQK9</accession>
<protein>
    <submittedName>
        <fullName evidence="2">Uncharacterized protein</fullName>
    </submittedName>
</protein>
<organism evidence="2 3">
    <name type="scientific">Petrolisthes cinctipes</name>
    <name type="common">Flat porcelain crab</name>
    <dbReference type="NCBI Taxonomy" id="88211"/>
    <lineage>
        <taxon>Eukaryota</taxon>
        <taxon>Metazoa</taxon>
        <taxon>Ecdysozoa</taxon>
        <taxon>Arthropoda</taxon>
        <taxon>Crustacea</taxon>
        <taxon>Multicrustacea</taxon>
        <taxon>Malacostraca</taxon>
        <taxon>Eumalacostraca</taxon>
        <taxon>Eucarida</taxon>
        <taxon>Decapoda</taxon>
        <taxon>Pleocyemata</taxon>
        <taxon>Anomura</taxon>
        <taxon>Galatheoidea</taxon>
        <taxon>Porcellanidae</taxon>
        <taxon>Petrolisthes</taxon>
    </lineage>
</organism>
<comment type="caution">
    <text evidence="2">The sequence shown here is derived from an EMBL/GenBank/DDBJ whole genome shotgun (WGS) entry which is preliminary data.</text>
</comment>
<dbReference type="EMBL" id="JAWQEG010006353">
    <property type="protein sequence ID" value="KAK3855096.1"/>
    <property type="molecule type" value="Genomic_DNA"/>
</dbReference>
<gene>
    <name evidence="2" type="ORF">Pcinc_038472</name>
</gene>
<sequence length="224" mass="25443">MAVTLRSSSVLLATFLVLTVAWDSALTTTLAIPPHLQYFLRHLHQYERSSPSRRFLKRNHIFTANAAFLSRSLRQVETDVLGRYILIPRAIIDTTQLLQEGVNCSSFQVTHKNHFGVEGHLRPTWLHNSTMIGVCPTKYVRRTLRGPLDHRPDEVLEAQCICDNFQCSRDGAKCVALKYRMPVLKISVENGYYTEDEEEFTLACVCAMNPSLNGGYIENNAEEL</sequence>
<dbReference type="InterPro" id="IPR029034">
    <property type="entry name" value="Cystine-knot_cytokine"/>
</dbReference>
<dbReference type="Proteomes" id="UP001286313">
    <property type="component" value="Unassembled WGS sequence"/>
</dbReference>
<dbReference type="Gene3D" id="2.10.90.10">
    <property type="entry name" value="Cystine-knot cytokines"/>
    <property type="match status" value="1"/>
</dbReference>
<evidence type="ECO:0000256" key="1">
    <source>
        <dbReference type="SAM" id="SignalP"/>
    </source>
</evidence>